<reference evidence="2" key="1">
    <citation type="journal article" date="2015" name="Nature">
        <title>Complex archaea that bridge the gap between prokaryotes and eukaryotes.</title>
        <authorList>
            <person name="Spang A."/>
            <person name="Saw J.H."/>
            <person name="Jorgensen S.L."/>
            <person name="Zaremba-Niedzwiedzka K."/>
            <person name="Martijn J."/>
            <person name="Lind A.E."/>
            <person name="van Eijk R."/>
            <person name="Schleper C."/>
            <person name="Guy L."/>
            <person name="Ettema T.J."/>
        </authorList>
    </citation>
    <scope>NUCLEOTIDE SEQUENCE</scope>
</reference>
<dbReference type="AlphaFoldDB" id="A0A0F9HBJ2"/>
<proteinExistence type="predicted"/>
<evidence type="ECO:0000256" key="1">
    <source>
        <dbReference type="SAM" id="Phobius"/>
    </source>
</evidence>
<sequence length="254" mass="28416">MSFLQNVPLRSSKQEYSAFAKRFRPVLLKDSDGRIVSIALRCMSIFDSNVVIDEQNWAVTVLHADHGSGFSGVGFGPNLGHSMLAIEGMKDKQPFVQYAHITTRSIPGFDDGRKSNEARVEIIKDRVLKSIIPAKTWVRPRDEVSKMLEYVEAQQTNKRYVNFSMTRGGTGDAVVMGLLLTAPVTVVGAAFIPFVGIVLPPLIVSAIFITAYVNTMRYRSYRSKDYYNCAGWVVEILKKAGIQLILQQIRMFSD</sequence>
<keyword evidence="1" id="KW-0472">Membrane</keyword>
<evidence type="ECO:0000313" key="2">
    <source>
        <dbReference type="EMBL" id="KKM08451.1"/>
    </source>
</evidence>
<keyword evidence="1" id="KW-1133">Transmembrane helix</keyword>
<name>A0A0F9HBJ2_9ZZZZ</name>
<keyword evidence="1" id="KW-0812">Transmembrane</keyword>
<feature type="transmembrane region" description="Helical" evidence="1">
    <location>
        <begin position="198"/>
        <end position="215"/>
    </location>
</feature>
<dbReference type="EMBL" id="LAZR01015561">
    <property type="protein sequence ID" value="KKM08451.1"/>
    <property type="molecule type" value="Genomic_DNA"/>
</dbReference>
<feature type="transmembrane region" description="Helical" evidence="1">
    <location>
        <begin position="173"/>
        <end position="192"/>
    </location>
</feature>
<organism evidence="2">
    <name type="scientific">marine sediment metagenome</name>
    <dbReference type="NCBI Taxonomy" id="412755"/>
    <lineage>
        <taxon>unclassified sequences</taxon>
        <taxon>metagenomes</taxon>
        <taxon>ecological metagenomes</taxon>
    </lineage>
</organism>
<accession>A0A0F9HBJ2</accession>
<comment type="caution">
    <text evidence="2">The sequence shown here is derived from an EMBL/GenBank/DDBJ whole genome shotgun (WGS) entry which is preliminary data.</text>
</comment>
<gene>
    <name evidence="2" type="ORF">LCGC14_1724230</name>
</gene>
<protein>
    <submittedName>
        <fullName evidence="2">Uncharacterized protein</fullName>
    </submittedName>
</protein>